<evidence type="ECO:0000313" key="3">
    <source>
        <dbReference type="Proteomes" id="UP000000768"/>
    </source>
</evidence>
<evidence type="ECO:0000256" key="1">
    <source>
        <dbReference type="SAM" id="MobiDB-lite"/>
    </source>
</evidence>
<proteinExistence type="predicted"/>
<dbReference type="Proteomes" id="UP000000768">
    <property type="component" value="Chromosome 1"/>
</dbReference>
<sequence>MWAAAASHAAGQRPPQAGAAAAGQRPLRLLNPVRSSRISRTAVAADPQRRRSRLQQHALGHCNVYARRYT</sequence>
<organism evidence="2 3">
    <name type="scientific">Sorghum bicolor</name>
    <name type="common">Sorghum</name>
    <name type="synonym">Sorghum vulgare</name>
    <dbReference type="NCBI Taxonomy" id="4558"/>
    <lineage>
        <taxon>Eukaryota</taxon>
        <taxon>Viridiplantae</taxon>
        <taxon>Streptophyta</taxon>
        <taxon>Embryophyta</taxon>
        <taxon>Tracheophyta</taxon>
        <taxon>Spermatophyta</taxon>
        <taxon>Magnoliopsida</taxon>
        <taxon>Liliopsida</taxon>
        <taxon>Poales</taxon>
        <taxon>Poaceae</taxon>
        <taxon>PACMAD clade</taxon>
        <taxon>Panicoideae</taxon>
        <taxon>Andropogonodae</taxon>
        <taxon>Andropogoneae</taxon>
        <taxon>Sorghinae</taxon>
        <taxon>Sorghum</taxon>
    </lineage>
</organism>
<feature type="compositionally biased region" description="Low complexity" evidence="1">
    <location>
        <begin position="9"/>
        <end position="30"/>
    </location>
</feature>
<gene>
    <name evidence="2" type="ORF">SORBI_3001G202133</name>
</gene>
<reference evidence="2 3" key="1">
    <citation type="journal article" date="2009" name="Nature">
        <title>The Sorghum bicolor genome and the diversification of grasses.</title>
        <authorList>
            <person name="Paterson A.H."/>
            <person name="Bowers J.E."/>
            <person name="Bruggmann R."/>
            <person name="Dubchak I."/>
            <person name="Grimwood J."/>
            <person name="Gundlach H."/>
            <person name="Haberer G."/>
            <person name="Hellsten U."/>
            <person name="Mitros T."/>
            <person name="Poliakov A."/>
            <person name="Schmutz J."/>
            <person name="Spannagl M."/>
            <person name="Tang H."/>
            <person name="Wang X."/>
            <person name="Wicker T."/>
            <person name="Bharti A.K."/>
            <person name="Chapman J."/>
            <person name="Feltus F.A."/>
            <person name="Gowik U."/>
            <person name="Grigoriev I.V."/>
            <person name="Lyons E."/>
            <person name="Maher C.A."/>
            <person name="Martis M."/>
            <person name="Narechania A."/>
            <person name="Otillar R.P."/>
            <person name="Penning B.W."/>
            <person name="Salamov A.A."/>
            <person name="Wang Y."/>
            <person name="Zhang L."/>
            <person name="Carpita N.C."/>
            <person name="Freeling M."/>
            <person name="Gingle A.R."/>
            <person name="Hash C.T."/>
            <person name="Keller B."/>
            <person name="Klein P."/>
            <person name="Kresovich S."/>
            <person name="McCann M.C."/>
            <person name="Ming R."/>
            <person name="Peterson D.G."/>
            <person name="Mehboob-ur-Rahman"/>
            <person name="Ware D."/>
            <person name="Westhoff P."/>
            <person name="Mayer K.F."/>
            <person name="Messing J."/>
            <person name="Rokhsar D.S."/>
        </authorList>
    </citation>
    <scope>NUCLEOTIDE SEQUENCE [LARGE SCALE GENOMIC DNA]</scope>
    <source>
        <strain evidence="3">cv. BTx623</strain>
    </source>
</reference>
<feature type="region of interest" description="Disordered" evidence="1">
    <location>
        <begin position="1"/>
        <end position="30"/>
    </location>
</feature>
<dbReference type="EMBL" id="CM000760">
    <property type="protein sequence ID" value="OQU91544.1"/>
    <property type="molecule type" value="Genomic_DNA"/>
</dbReference>
<dbReference type="InParanoid" id="A0A1Z5S6K6"/>
<name>A0A1Z5S6K6_SORBI</name>
<accession>A0A1Z5S6K6</accession>
<evidence type="ECO:0000313" key="2">
    <source>
        <dbReference type="EMBL" id="OQU91544.1"/>
    </source>
</evidence>
<dbReference type="Gramene" id="OQU91544">
    <property type="protein sequence ID" value="OQU91544"/>
    <property type="gene ID" value="SORBI_3001G202133"/>
</dbReference>
<reference evidence="3" key="2">
    <citation type="journal article" date="2018" name="Plant J.">
        <title>The Sorghum bicolor reference genome: improved assembly, gene annotations, a transcriptome atlas, and signatures of genome organization.</title>
        <authorList>
            <person name="McCormick R.F."/>
            <person name="Truong S.K."/>
            <person name="Sreedasyam A."/>
            <person name="Jenkins J."/>
            <person name="Shu S."/>
            <person name="Sims D."/>
            <person name="Kennedy M."/>
            <person name="Amirebrahimi M."/>
            <person name="Weers B.D."/>
            <person name="McKinley B."/>
            <person name="Mattison A."/>
            <person name="Morishige D.T."/>
            <person name="Grimwood J."/>
            <person name="Schmutz J."/>
            <person name="Mullet J.E."/>
        </authorList>
    </citation>
    <scope>NUCLEOTIDE SEQUENCE [LARGE SCALE GENOMIC DNA]</scope>
    <source>
        <strain evidence="3">cv. BTx623</strain>
    </source>
</reference>
<keyword evidence="3" id="KW-1185">Reference proteome</keyword>
<protein>
    <submittedName>
        <fullName evidence="2">Uncharacterized protein</fullName>
    </submittedName>
</protein>
<dbReference type="AlphaFoldDB" id="A0A1Z5S6K6"/>